<dbReference type="KEGG" id="lak:106173648"/>
<organism evidence="3 4">
    <name type="scientific">Lingula anatina</name>
    <name type="common">Brachiopod</name>
    <name type="synonym">Lingula unguis</name>
    <dbReference type="NCBI Taxonomy" id="7574"/>
    <lineage>
        <taxon>Eukaryota</taxon>
        <taxon>Metazoa</taxon>
        <taxon>Spiralia</taxon>
        <taxon>Lophotrochozoa</taxon>
        <taxon>Brachiopoda</taxon>
        <taxon>Linguliformea</taxon>
        <taxon>Lingulata</taxon>
        <taxon>Lingulida</taxon>
        <taxon>Linguloidea</taxon>
        <taxon>Lingulidae</taxon>
        <taxon>Lingula</taxon>
    </lineage>
</organism>
<dbReference type="InterPro" id="IPR002889">
    <property type="entry name" value="WSC_carb-bd"/>
</dbReference>
<evidence type="ECO:0000313" key="4">
    <source>
        <dbReference type="RefSeq" id="XP_013410298.1"/>
    </source>
</evidence>
<dbReference type="Proteomes" id="UP000085678">
    <property type="component" value="Unplaced"/>
</dbReference>
<reference evidence="4" key="1">
    <citation type="submission" date="2025-08" db="UniProtKB">
        <authorList>
            <consortium name="RefSeq"/>
        </authorList>
    </citation>
    <scope>IDENTIFICATION</scope>
    <source>
        <tissue evidence="4">Gonads</tissue>
    </source>
</reference>
<proteinExistence type="predicted"/>
<evidence type="ECO:0000256" key="1">
    <source>
        <dbReference type="SAM" id="Phobius"/>
    </source>
</evidence>
<name>A0A1S3JIV0_LINAN</name>
<evidence type="ECO:0000313" key="3">
    <source>
        <dbReference type="Proteomes" id="UP000085678"/>
    </source>
</evidence>
<sequence>MKQGETFYLFLICISGISGLPWYQGCFHGNGTTTTSDVLVLPRNDSLPVSPSDCSRQCLVTGYAYTVVKGSSCDCTSDITGYLQTTEDRCNNSCLLGTVSSVCNSNSSLGGASEEFVSVFTTEGPFISHVEVLVLSSPVYVGHVVPLEVRVQLGGLPETGEGFLGLNGSDFGELFFVWSLDGVQFRQDNISALENETFVLPIIHTFSQPGWTWLGEAEEWLKLLFSLKELRAVA</sequence>
<protein>
    <submittedName>
        <fullName evidence="4">Uncharacterized protein LOC106173648</fullName>
    </submittedName>
</protein>
<gene>
    <name evidence="4" type="primary">LOC106173648</name>
</gene>
<accession>A0A1S3JIV0</accession>
<keyword evidence="1" id="KW-0812">Transmembrane</keyword>
<dbReference type="PROSITE" id="PS51212">
    <property type="entry name" value="WSC"/>
    <property type="match status" value="1"/>
</dbReference>
<dbReference type="GeneID" id="106173648"/>
<evidence type="ECO:0000259" key="2">
    <source>
        <dbReference type="PROSITE" id="PS51212"/>
    </source>
</evidence>
<dbReference type="InParanoid" id="A0A1S3JIV0"/>
<feature type="domain" description="WSC" evidence="2">
    <location>
        <begin position="20"/>
        <end position="115"/>
    </location>
</feature>
<dbReference type="AlphaFoldDB" id="A0A1S3JIV0"/>
<keyword evidence="1" id="KW-0472">Membrane</keyword>
<keyword evidence="3" id="KW-1185">Reference proteome</keyword>
<dbReference type="RefSeq" id="XP_013410298.1">
    <property type="nucleotide sequence ID" value="XM_013554844.1"/>
</dbReference>
<keyword evidence="1" id="KW-1133">Transmembrane helix</keyword>
<feature type="transmembrane region" description="Helical" evidence="1">
    <location>
        <begin position="7"/>
        <end position="23"/>
    </location>
</feature>